<organism evidence="1 2">
    <name type="scientific">Cyclobacterium lianum</name>
    <dbReference type="NCBI Taxonomy" id="388280"/>
    <lineage>
        <taxon>Bacteria</taxon>
        <taxon>Pseudomonadati</taxon>
        <taxon>Bacteroidota</taxon>
        <taxon>Cytophagia</taxon>
        <taxon>Cytophagales</taxon>
        <taxon>Cyclobacteriaceae</taxon>
        <taxon>Cyclobacterium</taxon>
    </lineage>
</organism>
<gene>
    <name evidence="1" type="ORF">SAMN04488057_104214</name>
</gene>
<dbReference type="STRING" id="388280.SAMN04488057_104214"/>
<dbReference type="Gene3D" id="2.180.10.10">
    <property type="entry name" value="RHS repeat-associated core"/>
    <property type="match status" value="1"/>
</dbReference>
<evidence type="ECO:0000313" key="1">
    <source>
        <dbReference type="EMBL" id="SHM88308.1"/>
    </source>
</evidence>
<evidence type="ECO:0008006" key="3">
    <source>
        <dbReference type="Google" id="ProtNLM"/>
    </source>
</evidence>
<dbReference type="RefSeq" id="WP_073094001.1">
    <property type="nucleotide sequence ID" value="NZ_FRCY01000004.1"/>
</dbReference>
<dbReference type="OrthoDB" id="976756at2"/>
<dbReference type="EMBL" id="FRCY01000004">
    <property type="protein sequence ID" value="SHM88308.1"/>
    <property type="molecule type" value="Genomic_DNA"/>
</dbReference>
<protein>
    <recommendedName>
        <fullName evidence="3">YD repeat-containing protein</fullName>
    </recommendedName>
</protein>
<keyword evidence="2" id="KW-1185">Reference proteome</keyword>
<reference evidence="1 2" key="1">
    <citation type="submission" date="2016-11" db="EMBL/GenBank/DDBJ databases">
        <authorList>
            <person name="Jaros S."/>
            <person name="Januszkiewicz K."/>
            <person name="Wedrychowicz H."/>
        </authorList>
    </citation>
    <scope>NUCLEOTIDE SEQUENCE [LARGE SCALE GENOMIC DNA]</scope>
    <source>
        <strain evidence="1 2">CGMCC 1.6102</strain>
    </source>
</reference>
<evidence type="ECO:0000313" key="2">
    <source>
        <dbReference type="Proteomes" id="UP000184513"/>
    </source>
</evidence>
<accession>A0A1M7MC07</accession>
<dbReference type="AlphaFoldDB" id="A0A1M7MC07"/>
<sequence length="206" mass="23908">MENVTEAFTYTYTPREYHYTLYYYDQSGQLVKTVPPKGVHPLASDQVDRVINQGTEVNPAHTLPSYYRYDSRNQLRIQESPDGGESDFWYDRAGQLRLSQNAVQSAADAYSYTRYDHLGRVVETGEMESTESRSQLLENIEDPGFPDHQTYTCYDITLTSYDQPISGKYPGFEQEYLRTRVSWTAMVEKDRTDTIFTAYSYDAHED</sequence>
<dbReference type="Proteomes" id="UP000184513">
    <property type="component" value="Unassembled WGS sequence"/>
</dbReference>
<proteinExistence type="predicted"/>
<name>A0A1M7MC07_9BACT</name>